<dbReference type="Proteomes" id="UP000182692">
    <property type="component" value="Unassembled WGS sequence"/>
</dbReference>
<accession>A0A1I5SQR4</accession>
<sequence length="72" mass="8041">MNEIDEAIGNVVDMHSSGKNKVEIAGELSQQGWSFYEALEFTKGVYECESLSDPIMMGSSLEEMRKKPPLDI</sequence>
<dbReference type="RefSeq" id="WP_017009197.1">
    <property type="nucleotide sequence ID" value="NZ_FOWR01000022.1"/>
</dbReference>
<name>A0A1I5SQR4_9GAMM</name>
<evidence type="ECO:0000313" key="1">
    <source>
        <dbReference type="EMBL" id="SFP72971.1"/>
    </source>
</evidence>
<evidence type="ECO:0000313" key="2">
    <source>
        <dbReference type="Proteomes" id="UP000182692"/>
    </source>
</evidence>
<dbReference type="GeneID" id="35870518"/>
<dbReference type="OrthoDB" id="5918084at2"/>
<proteinExistence type="predicted"/>
<dbReference type="EMBL" id="FOWR01000022">
    <property type="protein sequence ID" value="SFP72971.1"/>
    <property type="molecule type" value="Genomic_DNA"/>
</dbReference>
<dbReference type="AlphaFoldDB" id="A0A1I5SQR4"/>
<organism evidence="1 2">
    <name type="scientific">Enterovibrio norvegicus DSM 15893</name>
    <dbReference type="NCBI Taxonomy" id="1121869"/>
    <lineage>
        <taxon>Bacteria</taxon>
        <taxon>Pseudomonadati</taxon>
        <taxon>Pseudomonadota</taxon>
        <taxon>Gammaproteobacteria</taxon>
        <taxon>Vibrionales</taxon>
        <taxon>Vibrionaceae</taxon>
        <taxon>Enterovibrio</taxon>
    </lineage>
</organism>
<protein>
    <submittedName>
        <fullName evidence="1">Uncharacterized protein</fullName>
    </submittedName>
</protein>
<gene>
    <name evidence="1" type="ORF">SAMN03084138_02967</name>
</gene>
<reference evidence="1 2" key="1">
    <citation type="submission" date="2016-10" db="EMBL/GenBank/DDBJ databases">
        <authorList>
            <person name="de Groot N.N."/>
        </authorList>
    </citation>
    <scope>NUCLEOTIDE SEQUENCE [LARGE SCALE GENOMIC DNA]</scope>
    <source>
        <strain evidence="1 2">DSM 15893</strain>
    </source>
</reference>